<evidence type="ECO:0000313" key="6">
    <source>
        <dbReference type="Proteomes" id="UP000014760"/>
    </source>
</evidence>
<evidence type="ECO:0000259" key="3">
    <source>
        <dbReference type="Pfam" id="PF08652"/>
    </source>
</evidence>
<dbReference type="GO" id="GO:0005829">
    <property type="term" value="C:cytosol"/>
    <property type="evidence" value="ECO:0007669"/>
    <property type="project" value="TreeGrafter"/>
</dbReference>
<comment type="subcellular location">
    <subcellularLocation>
        <location evidence="2">Nucleus</location>
    </subcellularLocation>
</comment>
<dbReference type="EnsemblMetazoa" id="CapteT186717">
    <property type="protein sequence ID" value="CapteP186717"/>
    <property type="gene ID" value="CapteG186717"/>
</dbReference>
<reference evidence="6" key="1">
    <citation type="submission" date="2012-12" db="EMBL/GenBank/DDBJ databases">
        <authorList>
            <person name="Hellsten U."/>
            <person name="Grimwood J."/>
            <person name="Chapman J.A."/>
            <person name="Shapiro H."/>
            <person name="Aerts A."/>
            <person name="Otillar R.P."/>
            <person name="Terry A.Y."/>
            <person name="Boore J.L."/>
            <person name="Simakov O."/>
            <person name="Marletaz F."/>
            <person name="Cho S.-J."/>
            <person name="Edsinger-Gonzales E."/>
            <person name="Havlak P."/>
            <person name="Kuo D.-H."/>
            <person name="Larsson T."/>
            <person name="Lv J."/>
            <person name="Arendt D."/>
            <person name="Savage R."/>
            <person name="Osoegawa K."/>
            <person name="de Jong P."/>
            <person name="Lindberg D.R."/>
            <person name="Seaver E.C."/>
            <person name="Weisblat D.A."/>
            <person name="Putnam N.H."/>
            <person name="Grigoriev I.V."/>
            <person name="Rokhsar D.S."/>
        </authorList>
    </citation>
    <scope>NUCLEOTIDE SEQUENCE</scope>
    <source>
        <strain evidence="6">I ESC-2004</strain>
    </source>
</reference>
<keyword evidence="2" id="KW-0694">RNA-binding</keyword>
<dbReference type="PANTHER" id="PTHR12395">
    <property type="entry name" value="DOM-3 RELATED"/>
    <property type="match status" value="1"/>
</dbReference>
<dbReference type="GO" id="GO:0003723">
    <property type="term" value="F:RNA binding"/>
    <property type="evidence" value="ECO:0007669"/>
    <property type="project" value="UniProtKB-KW"/>
</dbReference>
<dbReference type="EC" id="3.6.1.-" evidence="2"/>
<dbReference type="GO" id="GO:0110155">
    <property type="term" value="P:NAD-cap decapping"/>
    <property type="evidence" value="ECO:0007669"/>
    <property type="project" value="TreeGrafter"/>
</dbReference>
<organism evidence="4">
    <name type="scientific">Capitella teleta</name>
    <name type="common">Polychaete worm</name>
    <dbReference type="NCBI Taxonomy" id="283909"/>
    <lineage>
        <taxon>Eukaryota</taxon>
        <taxon>Metazoa</taxon>
        <taxon>Spiralia</taxon>
        <taxon>Lophotrochozoa</taxon>
        <taxon>Annelida</taxon>
        <taxon>Polychaeta</taxon>
        <taxon>Sedentaria</taxon>
        <taxon>Scolecida</taxon>
        <taxon>Capitellidae</taxon>
        <taxon>Capitella</taxon>
    </lineage>
</organism>
<keyword evidence="2" id="KW-0479">Metal-binding</keyword>
<dbReference type="InterPro" id="IPR039039">
    <property type="entry name" value="RAI1-like_fam"/>
</dbReference>
<dbReference type="EMBL" id="KB301197">
    <property type="protein sequence ID" value="ELU05819.1"/>
    <property type="molecule type" value="Genomic_DNA"/>
</dbReference>
<evidence type="ECO:0000313" key="5">
    <source>
        <dbReference type="EnsemblMetazoa" id="CapteP186717"/>
    </source>
</evidence>
<keyword evidence="2" id="KW-0547">Nucleotide-binding</keyword>
<evidence type="ECO:0000313" key="4">
    <source>
        <dbReference type="EMBL" id="ELU05819.1"/>
    </source>
</evidence>
<dbReference type="GO" id="GO:0000956">
    <property type="term" value="P:nuclear-transcribed mRNA catabolic process"/>
    <property type="evidence" value="ECO:0007669"/>
    <property type="project" value="TreeGrafter"/>
</dbReference>
<dbReference type="Pfam" id="PF08652">
    <property type="entry name" value="RAI1"/>
    <property type="match status" value="1"/>
</dbReference>
<dbReference type="GO" id="GO:0004518">
    <property type="term" value="F:nuclease activity"/>
    <property type="evidence" value="ECO:0007669"/>
    <property type="project" value="UniProtKB-KW"/>
</dbReference>
<dbReference type="InterPro" id="IPR013961">
    <property type="entry name" value="RAI1"/>
</dbReference>
<dbReference type="FunCoup" id="R7UH01">
    <property type="interactions" value="870"/>
</dbReference>
<gene>
    <name evidence="4" type="ORF">CAPTEDRAFT_186717</name>
</gene>
<dbReference type="OrthoDB" id="10051938at2759"/>
<dbReference type="PANTHER" id="PTHR12395:SF9">
    <property type="entry name" value="DECAPPING AND EXORIBONUCLEASE PROTEIN"/>
    <property type="match status" value="1"/>
</dbReference>
<reference evidence="5" key="3">
    <citation type="submission" date="2015-06" db="UniProtKB">
        <authorList>
            <consortium name="EnsemblMetazoa"/>
        </authorList>
    </citation>
    <scope>IDENTIFICATION</scope>
</reference>
<feature type="non-terminal residue" evidence="4">
    <location>
        <position position="1"/>
    </location>
</feature>
<dbReference type="AlphaFoldDB" id="R7UH01"/>
<proteinExistence type="inferred from homology"/>
<dbReference type="STRING" id="283909.R7UH01"/>
<dbReference type="GO" id="GO:0005634">
    <property type="term" value="C:nucleus"/>
    <property type="evidence" value="ECO:0007669"/>
    <property type="project" value="UniProtKB-SubCell"/>
</dbReference>
<comment type="function">
    <text evidence="2">Decapping enzyme for NAD-capped RNAs: specifically hydrolyzes the nicotinamide adenine dinucleotide (NAD) cap from a subset of RNAs by removing the entire NAD moiety from the 5'-end of an NAD-capped RNA.</text>
</comment>
<dbReference type="OMA" id="VVTWRGH"/>
<dbReference type="Proteomes" id="UP000014760">
    <property type="component" value="Unassembled WGS sequence"/>
</dbReference>
<protein>
    <recommendedName>
        <fullName evidence="2">Decapping nuclease</fullName>
        <ecNumber evidence="2">3.6.1.-</ecNumber>
    </recommendedName>
</protein>
<keyword evidence="2" id="KW-0540">Nuclease</keyword>
<reference evidence="4 6" key="2">
    <citation type="journal article" date="2013" name="Nature">
        <title>Insights into bilaterian evolution from three spiralian genomes.</title>
        <authorList>
            <person name="Simakov O."/>
            <person name="Marletaz F."/>
            <person name="Cho S.J."/>
            <person name="Edsinger-Gonzales E."/>
            <person name="Havlak P."/>
            <person name="Hellsten U."/>
            <person name="Kuo D.H."/>
            <person name="Larsson T."/>
            <person name="Lv J."/>
            <person name="Arendt D."/>
            <person name="Savage R."/>
            <person name="Osoegawa K."/>
            <person name="de Jong P."/>
            <person name="Grimwood J."/>
            <person name="Chapman J.A."/>
            <person name="Shapiro H."/>
            <person name="Aerts A."/>
            <person name="Otillar R.P."/>
            <person name="Terry A.Y."/>
            <person name="Boore J.L."/>
            <person name="Grigoriev I.V."/>
            <person name="Lindberg D.R."/>
            <person name="Seaver E.C."/>
            <person name="Weisblat D.A."/>
            <person name="Putnam N.H."/>
            <person name="Rokhsar D.S."/>
        </authorList>
    </citation>
    <scope>NUCLEOTIDE SEQUENCE</scope>
    <source>
        <strain evidence="4 6">I ESC-2004</strain>
    </source>
</reference>
<keyword evidence="2" id="KW-0539">Nucleus</keyword>
<feature type="domain" description="RAI1-like" evidence="3">
    <location>
        <begin position="45"/>
        <end position="381"/>
    </location>
</feature>
<accession>R7UH01</accession>
<sequence>CLIEVKLERFSEDKEAMKRKHESASDGPMYISPVNRFDTKFPFFRQPKEIGFFSQDSDRQFRADDSSLRYYCAPKPECDSNFDLKAGFDTFIKKDDSVKERLDDLLRWVILNREKFRPPDADKNPVTSLCTDFICWRGLLTRVLCTPYEQREGWIIAVIKLRGTFYLCEYDTEEKKHQITKETHRQLLLQYGGFKFEQYMTSKSPSEKPETSVPVNNNEGFCSVVRSRLDQHSMVFGGEVDCYSGDKKEKEYVELKTSREMDKPNQLRNFKKFKLLKWWCQSFLLGVPRVVCGFRDDDSIVQRIKTYSTLEIPKLCQDVHDCWQPNVCFNFCNQFFKHVKEVVCESNSASVTVFTYLPQRKCIVHEDFGEESEFHFLPEWYTNSWEQKKIQK</sequence>
<dbReference type="EMBL" id="AMQN01007695">
    <property type="status" value="NOT_ANNOTATED_CDS"/>
    <property type="molecule type" value="Genomic_DNA"/>
</dbReference>
<comment type="cofactor">
    <cofactor evidence="2">
        <name>a divalent metal cation</name>
        <dbReference type="ChEBI" id="CHEBI:60240"/>
    </cofactor>
</comment>
<keyword evidence="6" id="KW-1185">Reference proteome</keyword>
<keyword evidence="2" id="KW-0378">Hydrolase</keyword>
<evidence type="ECO:0000256" key="2">
    <source>
        <dbReference type="RuleBase" id="RU367113"/>
    </source>
</evidence>
<dbReference type="GO" id="GO:0046872">
    <property type="term" value="F:metal ion binding"/>
    <property type="evidence" value="ECO:0007669"/>
    <property type="project" value="UniProtKB-KW"/>
</dbReference>
<dbReference type="GO" id="GO:0000166">
    <property type="term" value="F:nucleotide binding"/>
    <property type="evidence" value="ECO:0007669"/>
    <property type="project" value="UniProtKB-KW"/>
</dbReference>
<dbReference type="GO" id="GO:0034353">
    <property type="term" value="F:mRNA 5'-diphosphatase activity"/>
    <property type="evidence" value="ECO:0007669"/>
    <property type="project" value="TreeGrafter"/>
</dbReference>
<dbReference type="HOGENOM" id="CLU_024877_1_2_1"/>
<name>R7UH01_CAPTE</name>
<comment type="similarity">
    <text evidence="1 2">Belongs to the DXO/Dom3Z family.</text>
</comment>
<evidence type="ECO:0000256" key="1">
    <source>
        <dbReference type="ARBA" id="ARBA00006562"/>
    </source>
</evidence>